<dbReference type="RefSeq" id="XP_024582026.1">
    <property type="nucleotide sequence ID" value="XM_024716426.1"/>
</dbReference>
<accession>A0A0P1ATJ0</accession>
<evidence type="ECO:0000313" key="1">
    <source>
        <dbReference type="EMBL" id="CEG45657.1"/>
    </source>
</evidence>
<proteinExistence type="predicted"/>
<dbReference type="EMBL" id="CCYD01001640">
    <property type="protein sequence ID" value="CEG45657.1"/>
    <property type="molecule type" value="Genomic_DNA"/>
</dbReference>
<keyword evidence="2" id="KW-1185">Reference proteome</keyword>
<sequence length="53" mass="5892">MNVPALPLDDSSYHNWCSSPREMTNPLRGKRLATEGSSSAAQLDEQEGVHFFI</sequence>
<name>A0A0P1ATJ0_PLAHL</name>
<dbReference type="AlphaFoldDB" id="A0A0P1ATJ0"/>
<protein>
    <submittedName>
        <fullName evidence="1">Uncharacterized protein</fullName>
    </submittedName>
</protein>
<reference evidence="2" key="1">
    <citation type="submission" date="2014-09" db="EMBL/GenBank/DDBJ databases">
        <authorList>
            <person name="Sharma Rahul"/>
            <person name="Thines Marco"/>
        </authorList>
    </citation>
    <scope>NUCLEOTIDE SEQUENCE [LARGE SCALE GENOMIC DNA]</scope>
</reference>
<dbReference type="Proteomes" id="UP000054928">
    <property type="component" value="Unassembled WGS sequence"/>
</dbReference>
<evidence type="ECO:0000313" key="2">
    <source>
        <dbReference type="Proteomes" id="UP000054928"/>
    </source>
</evidence>
<organism evidence="1 2">
    <name type="scientific">Plasmopara halstedii</name>
    <name type="common">Downy mildew of sunflower</name>
    <dbReference type="NCBI Taxonomy" id="4781"/>
    <lineage>
        <taxon>Eukaryota</taxon>
        <taxon>Sar</taxon>
        <taxon>Stramenopiles</taxon>
        <taxon>Oomycota</taxon>
        <taxon>Peronosporomycetes</taxon>
        <taxon>Peronosporales</taxon>
        <taxon>Peronosporaceae</taxon>
        <taxon>Plasmopara</taxon>
    </lineage>
</organism>
<dbReference type="GeneID" id="36396995"/>